<organism evidence="2 3">
    <name type="scientific">Colocasia esculenta</name>
    <name type="common">Wild taro</name>
    <name type="synonym">Arum esculentum</name>
    <dbReference type="NCBI Taxonomy" id="4460"/>
    <lineage>
        <taxon>Eukaryota</taxon>
        <taxon>Viridiplantae</taxon>
        <taxon>Streptophyta</taxon>
        <taxon>Embryophyta</taxon>
        <taxon>Tracheophyta</taxon>
        <taxon>Spermatophyta</taxon>
        <taxon>Magnoliopsida</taxon>
        <taxon>Liliopsida</taxon>
        <taxon>Araceae</taxon>
        <taxon>Aroideae</taxon>
        <taxon>Colocasieae</taxon>
        <taxon>Colocasia</taxon>
    </lineage>
</organism>
<dbReference type="EMBL" id="NMUH01006935">
    <property type="protein sequence ID" value="MQM16279.1"/>
    <property type="molecule type" value="Genomic_DNA"/>
</dbReference>
<keyword evidence="3" id="KW-1185">Reference proteome</keyword>
<dbReference type="Proteomes" id="UP000652761">
    <property type="component" value="Unassembled WGS sequence"/>
</dbReference>
<evidence type="ECO:0000313" key="2">
    <source>
        <dbReference type="EMBL" id="MQM16279.1"/>
    </source>
</evidence>
<evidence type="ECO:0000313" key="3">
    <source>
        <dbReference type="Proteomes" id="UP000652761"/>
    </source>
</evidence>
<feature type="region of interest" description="Disordered" evidence="1">
    <location>
        <begin position="25"/>
        <end position="70"/>
    </location>
</feature>
<dbReference type="AlphaFoldDB" id="A0A843XA95"/>
<protein>
    <submittedName>
        <fullName evidence="2">Uncharacterized protein</fullName>
    </submittedName>
</protein>
<name>A0A843XA95_COLES</name>
<evidence type="ECO:0000256" key="1">
    <source>
        <dbReference type="SAM" id="MobiDB-lite"/>
    </source>
</evidence>
<gene>
    <name evidence="2" type="ORF">Taro_049235</name>
</gene>
<sequence>MGFGARLLAPRPRVLAADEEILRGLRPRQGARRGPGGLLTWLTKRRLPQQHEDSAEHPPPPTAPPHRHHTSLLFSSPLLSSANFVIREFLGANTSPGPQRTFALVVFCRSSCRGSPGSWSTLWQVIEKTDL</sequence>
<comment type="caution">
    <text evidence="2">The sequence shown here is derived from an EMBL/GenBank/DDBJ whole genome shotgun (WGS) entry which is preliminary data.</text>
</comment>
<proteinExistence type="predicted"/>
<reference evidence="2" key="1">
    <citation type="submission" date="2017-07" db="EMBL/GenBank/DDBJ databases">
        <title>Taro Niue Genome Assembly and Annotation.</title>
        <authorList>
            <person name="Atibalentja N."/>
            <person name="Keating K."/>
            <person name="Fields C.J."/>
        </authorList>
    </citation>
    <scope>NUCLEOTIDE SEQUENCE</scope>
    <source>
        <strain evidence="2">Niue_2</strain>
        <tissue evidence="2">Leaf</tissue>
    </source>
</reference>
<accession>A0A843XA95</accession>